<dbReference type="InterPro" id="IPR006533">
    <property type="entry name" value="T6SS_Vgr_RhsGE"/>
</dbReference>
<proteinExistence type="inferred from homology"/>
<dbReference type="Gene3D" id="2.30.110.50">
    <property type="match status" value="1"/>
</dbReference>
<dbReference type="Gene3D" id="2.40.50.230">
    <property type="entry name" value="Gp5 N-terminal domain"/>
    <property type="match status" value="1"/>
</dbReference>
<organism evidence="5 6">
    <name type="scientific">Duganella margarita</name>
    <dbReference type="NCBI Taxonomy" id="2692170"/>
    <lineage>
        <taxon>Bacteria</taxon>
        <taxon>Pseudomonadati</taxon>
        <taxon>Pseudomonadota</taxon>
        <taxon>Betaproteobacteria</taxon>
        <taxon>Burkholderiales</taxon>
        <taxon>Oxalobacteraceae</taxon>
        <taxon>Telluria group</taxon>
        <taxon>Duganella</taxon>
    </lineage>
</organism>
<dbReference type="SUPFAM" id="SSF69255">
    <property type="entry name" value="gp5 N-terminal domain-like"/>
    <property type="match status" value="1"/>
</dbReference>
<gene>
    <name evidence="5" type="primary">tssI</name>
    <name evidence="5" type="ORF">GTP56_10705</name>
</gene>
<feature type="domain" description="DUF2345" evidence="3">
    <location>
        <begin position="765"/>
        <end position="920"/>
    </location>
</feature>
<dbReference type="SUPFAM" id="SSF69279">
    <property type="entry name" value="Phage tail proteins"/>
    <property type="match status" value="2"/>
</dbReference>
<evidence type="ECO:0000313" key="6">
    <source>
        <dbReference type="Proteomes" id="UP000469734"/>
    </source>
</evidence>
<dbReference type="InterPro" id="IPR006531">
    <property type="entry name" value="Gp5/Vgr_OB"/>
</dbReference>
<dbReference type="Pfam" id="PF04717">
    <property type="entry name" value="Phage_base_V"/>
    <property type="match status" value="1"/>
</dbReference>
<dbReference type="Pfam" id="PF05954">
    <property type="entry name" value="Phage_GPD"/>
    <property type="match status" value="1"/>
</dbReference>
<dbReference type="InterPro" id="IPR037026">
    <property type="entry name" value="Vgr_OB-fold_dom_sf"/>
</dbReference>
<comment type="similarity">
    <text evidence="1">Belongs to the VgrG protein family.</text>
</comment>
<dbReference type="Pfam" id="PF13296">
    <property type="entry name" value="T6SS_Vgr"/>
    <property type="match status" value="1"/>
</dbReference>
<dbReference type="Gene3D" id="4.10.220.110">
    <property type="match status" value="1"/>
</dbReference>
<evidence type="ECO:0000259" key="2">
    <source>
        <dbReference type="Pfam" id="PF04717"/>
    </source>
</evidence>
<dbReference type="NCBIfam" id="TIGR03361">
    <property type="entry name" value="VI_Rhs_Vgr"/>
    <property type="match status" value="1"/>
</dbReference>
<dbReference type="InterPro" id="IPR017847">
    <property type="entry name" value="T6SS_RhsGE_Vgr_subset"/>
</dbReference>
<evidence type="ECO:0000256" key="1">
    <source>
        <dbReference type="ARBA" id="ARBA00005558"/>
    </source>
</evidence>
<dbReference type="NCBIfam" id="TIGR01646">
    <property type="entry name" value="vgr_GE"/>
    <property type="match status" value="1"/>
</dbReference>
<name>A0A7X4KHL4_9BURK</name>
<dbReference type="EMBL" id="WWCR01000009">
    <property type="protein sequence ID" value="MYM72668.1"/>
    <property type="molecule type" value="Genomic_DNA"/>
</dbReference>
<evidence type="ECO:0000259" key="3">
    <source>
        <dbReference type="Pfam" id="PF10106"/>
    </source>
</evidence>
<reference evidence="5 6" key="1">
    <citation type="submission" date="2019-12" db="EMBL/GenBank/DDBJ databases">
        <title>Novel species isolated from a subtropical stream in China.</title>
        <authorList>
            <person name="Lu H."/>
        </authorList>
    </citation>
    <scope>NUCLEOTIDE SEQUENCE [LARGE SCALE GENOMIC DNA]</scope>
    <source>
        <strain evidence="5 6">FT134W</strain>
    </source>
</reference>
<dbReference type="Gene3D" id="3.55.50.10">
    <property type="entry name" value="Baseplate protein-like domains"/>
    <property type="match status" value="1"/>
</dbReference>
<dbReference type="RefSeq" id="WP_161050078.1">
    <property type="nucleotide sequence ID" value="NZ_WWCR01000009.1"/>
</dbReference>
<evidence type="ECO:0000259" key="4">
    <source>
        <dbReference type="Pfam" id="PF13296"/>
    </source>
</evidence>
<feature type="domain" description="Putative type VI secretion system Rhs element associated Vgr" evidence="4">
    <location>
        <begin position="594"/>
        <end position="704"/>
    </location>
</feature>
<accession>A0A7X4KHL4</accession>
<sequence length="955" mass="100289">MSIALIETVVAALAQFSSATRLYELTLNEDDGADMGSGGLLVEAFASDDSVQGVGPRDVIVLSTSASVQLAPLLGKQAALAVSLADGSRTEFRGEITQAAMLGSEGGLARYRLRLTPWLWRLSQVRNSRVWQDRTVIEIIDEVFEAYAPLSQWRWSEETEPFMADAVARSYCCQYRESDLDFVQRLLTEEGLAWRYEQLEDGVGVVLFADSSQLSATPEDASSKAGGGIRFHGVRVGEASDTIQAMQARRSVTASLTTLLSYDYKAKQAVNASTPSRLSAGKLPPLESYDVPGQYAYANAAQAQRYADIQMQGREALAQQWRGRSTVRTMAAGTRFTLTQGPLSTDSTPTYVLLRVRSVGVNNLPSPAQQALAELFGPIPELLQEVAADASDDFALTIAQARQSGYANSFEAVAADVIWRPQLPGSDGRSHPKPTARGAQSAIVIGADGLAQASGADELYCDKLGRVRIRYHWQDNGDATCWVRVAQRSAGGGMGSQFLPRIGQEVLVQFIENDIDRPIIIGALYNGQGEGGVTPTPGGGGSADDTASRFQPAADHAVSAQGNVAGGNSPLWHGASSDSAGHRNAAAQWGVRSKEFGGSGYNQLLFDDTDAQGRVQLRSTHAASELSLGHLIHSADNYRGSLRGHGAELRTDAYGAVRGGAGLLVTSYKLNHSAMARDPVGDNAAGIALLKQAVKLGETFNDAAKTHETVTLAGHLGAAKANASVLDDKVAPLQAMLTVVSGMVGNGSLDAARADAGEKKTEPGDKQVPHVSSPIIAVSGKSGIGITAGAAMQLVNGETISLMSGQDSQFITGGQLRAHSGQAIGVLGGAVKPSEGGLGMQLIAAKDAIDIQAQADELKVQARDDINIVSTNAEVDWAAAKRISLSTAGGANITIEGGNITVQCPGKLTIHAGKKSFVRPEKLDYALPALPQSVCKACLLAAMRAGSPFVAPSAG</sequence>
<comment type="caution">
    <text evidence="5">The sequence shown here is derived from an EMBL/GenBank/DDBJ whole genome shotgun (WGS) entry which is preliminary data.</text>
</comment>
<protein>
    <submittedName>
        <fullName evidence="5">Type VI secretion system tip protein VgrG</fullName>
    </submittedName>
</protein>
<dbReference type="InterPro" id="IPR028244">
    <property type="entry name" value="T6SS_Rhs_Vgr_dom"/>
</dbReference>
<evidence type="ECO:0000313" key="5">
    <source>
        <dbReference type="EMBL" id="MYM72668.1"/>
    </source>
</evidence>
<feature type="domain" description="Gp5/Type VI secretion system Vgr protein OB-fold" evidence="2">
    <location>
        <begin position="462"/>
        <end position="525"/>
    </location>
</feature>
<dbReference type="InterPro" id="IPR018769">
    <property type="entry name" value="VgrG2_DUF2345"/>
</dbReference>
<dbReference type="AlphaFoldDB" id="A0A7X4KHL4"/>
<dbReference type="Proteomes" id="UP000469734">
    <property type="component" value="Unassembled WGS sequence"/>
</dbReference>
<dbReference type="Pfam" id="PF10106">
    <property type="entry name" value="DUF2345"/>
    <property type="match status" value="1"/>
</dbReference>